<evidence type="ECO:0000256" key="1">
    <source>
        <dbReference type="ARBA" id="ARBA00023002"/>
    </source>
</evidence>
<keyword evidence="1" id="KW-0560">Oxidoreductase</keyword>
<dbReference type="Pfam" id="PF00248">
    <property type="entry name" value="Aldo_ket_red"/>
    <property type="match status" value="1"/>
</dbReference>
<dbReference type="Proteomes" id="UP001379533">
    <property type="component" value="Chromosome"/>
</dbReference>
<evidence type="ECO:0000313" key="3">
    <source>
        <dbReference type="EMBL" id="WXA93198.1"/>
    </source>
</evidence>
<dbReference type="SUPFAM" id="SSF51430">
    <property type="entry name" value="NAD(P)-linked oxidoreductase"/>
    <property type="match status" value="1"/>
</dbReference>
<gene>
    <name evidence="3" type="ORF">LZC95_42940</name>
</gene>
<dbReference type="PANTHER" id="PTHR43625">
    <property type="entry name" value="AFLATOXIN B1 ALDEHYDE REDUCTASE"/>
    <property type="match status" value="1"/>
</dbReference>
<dbReference type="EMBL" id="CP089982">
    <property type="protein sequence ID" value="WXA93198.1"/>
    <property type="molecule type" value="Genomic_DNA"/>
</dbReference>
<dbReference type="Gene3D" id="3.20.20.100">
    <property type="entry name" value="NADP-dependent oxidoreductase domain"/>
    <property type="match status" value="1"/>
</dbReference>
<organism evidence="3 4">
    <name type="scientific">Pendulispora brunnea</name>
    <dbReference type="NCBI Taxonomy" id="2905690"/>
    <lineage>
        <taxon>Bacteria</taxon>
        <taxon>Pseudomonadati</taxon>
        <taxon>Myxococcota</taxon>
        <taxon>Myxococcia</taxon>
        <taxon>Myxococcales</taxon>
        <taxon>Sorangiineae</taxon>
        <taxon>Pendulisporaceae</taxon>
        <taxon>Pendulispora</taxon>
    </lineage>
</organism>
<keyword evidence="4" id="KW-1185">Reference proteome</keyword>
<dbReference type="CDD" id="cd19076">
    <property type="entry name" value="AKR_AKR13A_13D"/>
    <property type="match status" value="1"/>
</dbReference>
<evidence type="ECO:0000313" key="4">
    <source>
        <dbReference type="Proteomes" id="UP001379533"/>
    </source>
</evidence>
<dbReference type="InterPro" id="IPR050791">
    <property type="entry name" value="Aldo-Keto_reductase"/>
</dbReference>
<dbReference type="InterPro" id="IPR036812">
    <property type="entry name" value="NAD(P)_OxRdtase_dom_sf"/>
</dbReference>
<dbReference type="RefSeq" id="WP_394843796.1">
    <property type="nucleotide sequence ID" value="NZ_CP089982.1"/>
</dbReference>
<proteinExistence type="predicted"/>
<reference evidence="3 4" key="1">
    <citation type="submission" date="2021-12" db="EMBL/GenBank/DDBJ databases">
        <title>Discovery of the Pendulisporaceae a myxobacterial family with distinct sporulation behavior and unique specialized metabolism.</title>
        <authorList>
            <person name="Garcia R."/>
            <person name="Popoff A."/>
            <person name="Bader C.D."/>
            <person name="Loehr J."/>
            <person name="Walesch S."/>
            <person name="Walt C."/>
            <person name="Boldt J."/>
            <person name="Bunk B."/>
            <person name="Haeckl F.J.F.P.J."/>
            <person name="Gunesch A.P."/>
            <person name="Birkelbach J."/>
            <person name="Nuebel U."/>
            <person name="Pietschmann T."/>
            <person name="Bach T."/>
            <person name="Mueller R."/>
        </authorList>
    </citation>
    <scope>NUCLEOTIDE SEQUENCE [LARGE SCALE GENOMIC DNA]</scope>
    <source>
        <strain evidence="3 4">MSr12523</strain>
    </source>
</reference>
<accession>A0ABZ2K3A7</accession>
<evidence type="ECO:0000259" key="2">
    <source>
        <dbReference type="Pfam" id="PF00248"/>
    </source>
</evidence>
<dbReference type="PANTHER" id="PTHR43625:SF40">
    <property type="entry name" value="ALDO-KETO REDUCTASE YAKC [NADP(+)]"/>
    <property type="match status" value="1"/>
</dbReference>
<protein>
    <submittedName>
        <fullName evidence="3">Aldo/keto reductase</fullName>
    </submittedName>
</protein>
<name>A0ABZ2K3A7_9BACT</name>
<dbReference type="InterPro" id="IPR023210">
    <property type="entry name" value="NADP_OxRdtase_dom"/>
</dbReference>
<feature type="domain" description="NADP-dependent oxidoreductase" evidence="2">
    <location>
        <begin position="19"/>
        <end position="312"/>
    </location>
</feature>
<sequence>MANQTTKTRKLGKFDVSALGLGCMGMSEFYGATDEVESIATIHRALELGVSLLDTADAYGPHTNEVLVGRAIKDRRDKVFLATKCGIVRDPNDPNVRGVNGRPEYIKASCDGSLKRLGVDVIDLYQLHRVDPKVPIEESVGALADLVKAGKVRGIGLSEANAQTLRRAHETHPITSIQSEYSLWTRDPEEDEVLATCKELGIGFLAYSPLGRGFLTGQFKRFEDLEPDDYRRHNPRFQGENFQKNLDLVTQIEGLAKEKGCTASQLALAWVLSRGDFVVPIPGTKRRKYLEQNVAALEVTVTAEDVKAIDAVFPPSAASGQRYAPHMMAILRG</sequence>